<dbReference type="SUPFAM" id="SSF55874">
    <property type="entry name" value="ATPase domain of HSP90 chaperone/DNA topoisomerase II/histidine kinase"/>
    <property type="match status" value="1"/>
</dbReference>
<name>A0A6N3AWK2_9CLOT</name>
<evidence type="ECO:0000256" key="1">
    <source>
        <dbReference type="ARBA" id="ARBA00000085"/>
    </source>
</evidence>
<dbReference type="RefSeq" id="WP_156559870.1">
    <property type="nucleotide sequence ID" value="NZ_CACRTV010000032.1"/>
</dbReference>
<sequence length="470" mass="53521">MRTIKSRLVKSFSIVIFITILVLDILLITFVRKYYYDNMNDLLKNQLQVTTNFYKKYFNLYSLEENIYDNLDSFWEQTDAQIQIYDNNGELLMDSIGVIEDNVKYIDVQRSLQGEKNNRWIGNVSYYDYKVMALSTPIESDGKVIGVMRLVVSLEAVDKGISNIIVFFLIISMTVLIFSILVSTILAKNIVVPIKKLTIVAEEMAGGDLGVRSDTNSRDEIGKLAKTLDYMAEEIQKREQLKNEFISSISHELRTPLTAIKGWVITLDDSQTDKDTLKMGLNIIEKETDRLVNMVEELLDFSKLSSGKMTLNKKEISIKAISDYIDVYMSARARRENKRLNINLDSENKKIYVDIDRIKQVLINLLDNAFKFTEAEGTISISFCSVEGSLKIIVQDNGCGISKEDLPRVKEKFYKGKNAKSKNGIGLSICDEIVKLHNGEIFIESEEGKGTLVTITLPVIKEEEANEKTF</sequence>
<evidence type="ECO:0000256" key="10">
    <source>
        <dbReference type="ARBA" id="ARBA00023136"/>
    </source>
</evidence>
<dbReference type="Gene3D" id="3.30.450.20">
    <property type="entry name" value="PAS domain"/>
    <property type="match status" value="1"/>
</dbReference>
<keyword evidence="5 14" id="KW-0808">Transferase</keyword>
<dbReference type="GO" id="GO:0000156">
    <property type="term" value="F:phosphorelay response regulator activity"/>
    <property type="evidence" value="ECO:0007669"/>
    <property type="project" value="TreeGrafter"/>
</dbReference>
<keyword evidence="11" id="KW-1133">Transmembrane helix</keyword>
<dbReference type="InterPro" id="IPR005467">
    <property type="entry name" value="His_kinase_dom"/>
</dbReference>
<proteinExistence type="predicted"/>
<evidence type="ECO:0000313" key="14">
    <source>
        <dbReference type="EMBL" id="VYT94977.1"/>
    </source>
</evidence>
<keyword evidence="4" id="KW-0597">Phosphoprotein</keyword>
<reference evidence="14" key="1">
    <citation type="submission" date="2019-11" db="EMBL/GenBank/DDBJ databases">
        <authorList>
            <person name="Feng L."/>
        </authorList>
    </citation>
    <scope>NUCLEOTIDE SEQUENCE</scope>
    <source>
        <strain evidence="14">CParaputrificumLFYP93</strain>
    </source>
</reference>
<evidence type="ECO:0000256" key="2">
    <source>
        <dbReference type="ARBA" id="ARBA00004370"/>
    </source>
</evidence>
<dbReference type="InterPro" id="IPR036097">
    <property type="entry name" value="HisK_dim/P_sf"/>
</dbReference>
<dbReference type="GO" id="GO:0005524">
    <property type="term" value="F:ATP binding"/>
    <property type="evidence" value="ECO:0007669"/>
    <property type="project" value="UniProtKB-KW"/>
</dbReference>
<dbReference type="SUPFAM" id="SSF158472">
    <property type="entry name" value="HAMP domain-like"/>
    <property type="match status" value="1"/>
</dbReference>
<dbReference type="GO" id="GO:0016020">
    <property type="term" value="C:membrane"/>
    <property type="evidence" value="ECO:0007669"/>
    <property type="project" value="UniProtKB-SubCell"/>
</dbReference>
<organism evidence="14">
    <name type="scientific">Clostridium paraputrificum</name>
    <dbReference type="NCBI Taxonomy" id="29363"/>
    <lineage>
        <taxon>Bacteria</taxon>
        <taxon>Bacillati</taxon>
        <taxon>Bacillota</taxon>
        <taxon>Clostridia</taxon>
        <taxon>Eubacteriales</taxon>
        <taxon>Clostridiaceae</taxon>
        <taxon>Clostridium</taxon>
    </lineage>
</organism>
<feature type="domain" description="HAMP" evidence="13">
    <location>
        <begin position="188"/>
        <end position="240"/>
    </location>
</feature>
<dbReference type="SMART" id="SM00387">
    <property type="entry name" value="HATPase_c"/>
    <property type="match status" value="1"/>
</dbReference>
<dbReference type="SMART" id="SM00388">
    <property type="entry name" value="HisKA"/>
    <property type="match status" value="1"/>
</dbReference>
<keyword evidence="6" id="KW-0547">Nucleotide-binding</keyword>
<evidence type="ECO:0000256" key="3">
    <source>
        <dbReference type="ARBA" id="ARBA00012438"/>
    </source>
</evidence>
<keyword evidence="8" id="KW-0067">ATP-binding</keyword>
<keyword evidence="9" id="KW-0902">Two-component regulatory system</keyword>
<dbReference type="Pfam" id="PF00512">
    <property type="entry name" value="HisKA"/>
    <property type="match status" value="1"/>
</dbReference>
<dbReference type="InterPro" id="IPR050351">
    <property type="entry name" value="BphY/WalK/GraS-like"/>
</dbReference>
<evidence type="ECO:0000256" key="7">
    <source>
        <dbReference type="ARBA" id="ARBA00022777"/>
    </source>
</evidence>
<dbReference type="InterPro" id="IPR004358">
    <property type="entry name" value="Sig_transdc_His_kin-like_C"/>
</dbReference>
<dbReference type="Gene3D" id="3.30.565.10">
    <property type="entry name" value="Histidine kinase-like ATPase, C-terminal domain"/>
    <property type="match status" value="1"/>
</dbReference>
<dbReference type="PROSITE" id="PS50109">
    <property type="entry name" value="HIS_KIN"/>
    <property type="match status" value="1"/>
</dbReference>
<dbReference type="AlphaFoldDB" id="A0A6N3AWK2"/>
<evidence type="ECO:0000256" key="4">
    <source>
        <dbReference type="ARBA" id="ARBA00022553"/>
    </source>
</evidence>
<feature type="transmembrane region" description="Helical" evidence="11">
    <location>
        <begin position="164"/>
        <end position="187"/>
    </location>
</feature>
<dbReference type="SMART" id="SM00304">
    <property type="entry name" value="HAMP"/>
    <property type="match status" value="1"/>
</dbReference>
<dbReference type="CDD" id="cd00075">
    <property type="entry name" value="HATPase"/>
    <property type="match status" value="1"/>
</dbReference>
<dbReference type="EC" id="2.7.13.3" evidence="3"/>
<comment type="subcellular location">
    <subcellularLocation>
        <location evidence="2">Membrane</location>
    </subcellularLocation>
</comment>
<evidence type="ECO:0000256" key="8">
    <source>
        <dbReference type="ARBA" id="ARBA00022840"/>
    </source>
</evidence>
<dbReference type="PANTHER" id="PTHR42878:SF7">
    <property type="entry name" value="SENSOR HISTIDINE KINASE GLRK"/>
    <property type="match status" value="1"/>
</dbReference>
<evidence type="ECO:0000256" key="5">
    <source>
        <dbReference type="ARBA" id="ARBA00022679"/>
    </source>
</evidence>
<evidence type="ECO:0000256" key="6">
    <source>
        <dbReference type="ARBA" id="ARBA00022741"/>
    </source>
</evidence>
<protein>
    <recommendedName>
        <fullName evidence="3">histidine kinase</fullName>
        <ecNumber evidence="3">2.7.13.3</ecNumber>
    </recommendedName>
</protein>
<dbReference type="InterPro" id="IPR003661">
    <property type="entry name" value="HisK_dim/P_dom"/>
</dbReference>
<dbReference type="SUPFAM" id="SSF47384">
    <property type="entry name" value="Homodimeric domain of signal transducing histidine kinase"/>
    <property type="match status" value="1"/>
</dbReference>
<evidence type="ECO:0000259" key="13">
    <source>
        <dbReference type="PROSITE" id="PS50885"/>
    </source>
</evidence>
<keyword evidence="10 11" id="KW-0472">Membrane</keyword>
<dbReference type="GO" id="GO:0030295">
    <property type="term" value="F:protein kinase activator activity"/>
    <property type="evidence" value="ECO:0007669"/>
    <property type="project" value="TreeGrafter"/>
</dbReference>
<dbReference type="CDD" id="cd00082">
    <property type="entry name" value="HisKA"/>
    <property type="match status" value="1"/>
</dbReference>
<evidence type="ECO:0000259" key="12">
    <source>
        <dbReference type="PROSITE" id="PS50109"/>
    </source>
</evidence>
<dbReference type="Pfam" id="PF02518">
    <property type="entry name" value="HATPase_c"/>
    <property type="match status" value="1"/>
</dbReference>
<dbReference type="Pfam" id="PF00672">
    <property type="entry name" value="HAMP"/>
    <property type="match status" value="1"/>
</dbReference>
<dbReference type="PRINTS" id="PR00344">
    <property type="entry name" value="BCTRLSENSOR"/>
</dbReference>
<dbReference type="InterPro" id="IPR036890">
    <property type="entry name" value="HATPase_C_sf"/>
</dbReference>
<accession>A0A6N3AWK2</accession>
<dbReference type="InterPro" id="IPR003660">
    <property type="entry name" value="HAMP_dom"/>
</dbReference>
<feature type="transmembrane region" description="Helical" evidence="11">
    <location>
        <begin position="12"/>
        <end position="31"/>
    </location>
</feature>
<dbReference type="InterPro" id="IPR003594">
    <property type="entry name" value="HATPase_dom"/>
</dbReference>
<dbReference type="FunFam" id="1.10.287.130:FF:000001">
    <property type="entry name" value="Two-component sensor histidine kinase"/>
    <property type="match status" value="1"/>
</dbReference>
<dbReference type="CDD" id="cd06225">
    <property type="entry name" value="HAMP"/>
    <property type="match status" value="1"/>
</dbReference>
<dbReference type="PANTHER" id="PTHR42878">
    <property type="entry name" value="TWO-COMPONENT HISTIDINE KINASE"/>
    <property type="match status" value="1"/>
</dbReference>
<feature type="domain" description="Histidine kinase" evidence="12">
    <location>
        <begin position="248"/>
        <end position="461"/>
    </location>
</feature>
<dbReference type="GO" id="GO:0007234">
    <property type="term" value="P:osmosensory signaling via phosphorelay pathway"/>
    <property type="evidence" value="ECO:0007669"/>
    <property type="project" value="TreeGrafter"/>
</dbReference>
<dbReference type="Gene3D" id="1.10.8.500">
    <property type="entry name" value="HAMP domain in histidine kinase"/>
    <property type="match status" value="1"/>
</dbReference>
<dbReference type="PROSITE" id="PS50885">
    <property type="entry name" value="HAMP"/>
    <property type="match status" value="1"/>
</dbReference>
<evidence type="ECO:0000256" key="9">
    <source>
        <dbReference type="ARBA" id="ARBA00023012"/>
    </source>
</evidence>
<gene>
    <name evidence="14" type="primary">phoR_6</name>
    <name evidence="14" type="ORF">CPLFYP93_00996</name>
</gene>
<dbReference type="Gene3D" id="1.10.287.130">
    <property type="match status" value="1"/>
</dbReference>
<evidence type="ECO:0000256" key="11">
    <source>
        <dbReference type="SAM" id="Phobius"/>
    </source>
</evidence>
<keyword evidence="7" id="KW-0418">Kinase</keyword>
<comment type="catalytic activity">
    <reaction evidence="1">
        <text>ATP + protein L-histidine = ADP + protein N-phospho-L-histidine.</text>
        <dbReference type="EC" id="2.7.13.3"/>
    </reaction>
</comment>
<dbReference type="FunFam" id="3.30.565.10:FF:000006">
    <property type="entry name" value="Sensor histidine kinase WalK"/>
    <property type="match status" value="1"/>
</dbReference>
<keyword evidence="11" id="KW-0812">Transmembrane</keyword>
<dbReference type="EMBL" id="CACRTV010000032">
    <property type="protein sequence ID" value="VYT94977.1"/>
    <property type="molecule type" value="Genomic_DNA"/>
</dbReference>
<dbReference type="GO" id="GO:0000155">
    <property type="term" value="F:phosphorelay sensor kinase activity"/>
    <property type="evidence" value="ECO:0007669"/>
    <property type="project" value="InterPro"/>
</dbReference>